<dbReference type="Pfam" id="PF04055">
    <property type="entry name" value="Radical_SAM"/>
    <property type="match status" value="1"/>
</dbReference>
<dbReference type="Gene3D" id="3.40.50.12160">
    <property type="entry name" value="Methylthiotransferase, N-terminal domain"/>
    <property type="match status" value="1"/>
</dbReference>
<name>A0A9D1E3U9_9BACT</name>
<keyword evidence="2 8" id="KW-0963">Cytoplasm</keyword>
<evidence type="ECO:0000256" key="3">
    <source>
        <dbReference type="ARBA" id="ARBA00022679"/>
    </source>
</evidence>
<dbReference type="GO" id="GO:0006400">
    <property type="term" value="P:tRNA modification"/>
    <property type="evidence" value="ECO:0007669"/>
    <property type="project" value="InterPro"/>
</dbReference>
<dbReference type="NCBIfam" id="TIGR01125">
    <property type="entry name" value="30S ribosomal protein S12 methylthiotransferase RimO"/>
    <property type="match status" value="1"/>
</dbReference>
<keyword evidence="5 8" id="KW-0479">Metal-binding</keyword>
<feature type="binding site" evidence="8">
    <location>
        <position position="82"/>
    </location>
    <ligand>
        <name>[4Fe-4S] cluster</name>
        <dbReference type="ChEBI" id="CHEBI:49883"/>
        <label>1</label>
    </ligand>
</feature>
<comment type="catalytic activity">
    <reaction evidence="8">
        <text>L-aspartate(89)-[ribosomal protein uS12]-hydrogen + (sulfur carrier)-SH + AH2 + 2 S-adenosyl-L-methionine = 3-methylsulfanyl-L-aspartate(89)-[ribosomal protein uS12]-hydrogen + (sulfur carrier)-H + 5'-deoxyadenosine + L-methionine + A + S-adenosyl-L-homocysteine + 2 H(+)</text>
        <dbReference type="Rhea" id="RHEA:37087"/>
        <dbReference type="Rhea" id="RHEA-COMP:10460"/>
        <dbReference type="Rhea" id="RHEA-COMP:10461"/>
        <dbReference type="Rhea" id="RHEA-COMP:14737"/>
        <dbReference type="Rhea" id="RHEA-COMP:14739"/>
        <dbReference type="ChEBI" id="CHEBI:13193"/>
        <dbReference type="ChEBI" id="CHEBI:15378"/>
        <dbReference type="ChEBI" id="CHEBI:17319"/>
        <dbReference type="ChEBI" id="CHEBI:17499"/>
        <dbReference type="ChEBI" id="CHEBI:29917"/>
        <dbReference type="ChEBI" id="CHEBI:29961"/>
        <dbReference type="ChEBI" id="CHEBI:57844"/>
        <dbReference type="ChEBI" id="CHEBI:57856"/>
        <dbReference type="ChEBI" id="CHEBI:59789"/>
        <dbReference type="ChEBI" id="CHEBI:64428"/>
        <dbReference type="ChEBI" id="CHEBI:73599"/>
        <dbReference type="EC" id="2.8.4.4"/>
    </reaction>
</comment>
<gene>
    <name evidence="8 12" type="primary">rimO</name>
    <name evidence="12" type="ORF">IAC95_03435</name>
</gene>
<dbReference type="Gene3D" id="2.40.50.140">
    <property type="entry name" value="Nucleic acid-binding proteins"/>
    <property type="match status" value="1"/>
</dbReference>
<dbReference type="PANTHER" id="PTHR43837">
    <property type="entry name" value="RIBOSOMAL PROTEIN S12 METHYLTHIOTRANSFERASE RIMO"/>
    <property type="match status" value="1"/>
</dbReference>
<feature type="binding site" evidence="8">
    <location>
        <position position="162"/>
    </location>
    <ligand>
        <name>[4Fe-4S] cluster</name>
        <dbReference type="ChEBI" id="CHEBI:49883"/>
        <label>2</label>
        <note>4Fe-4S-S-AdoMet</note>
    </ligand>
</feature>
<keyword evidence="12" id="KW-0687">Ribonucleoprotein</keyword>
<comment type="subcellular location">
    <subcellularLocation>
        <location evidence="8">Cytoplasm</location>
    </subcellularLocation>
</comment>
<dbReference type="InterPro" id="IPR012340">
    <property type="entry name" value="NA-bd_OB-fold"/>
</dbReference>
<dbReference type="GO" id="GO:0046872">
    <property type="term" value="F:metal ion binding"/>
    <property type="evidence" value="ECO:0007669"/>
    <property type="project" value="UniProtKB-KW"/>
</dbReference>
<dbReference type="SMART" id="SM00729">
    <property type="entry name" value="Elp3"/>
    <property type="match status" value="1"/>
</dbReference>
<dbReference type="HAMAP" id="MF_01865">
    <property type="entry name" value="MTTase_RimO"/>
    <property type="match status" value="1"/>
</dbReference>
<dbReference type="PROSITE" id="PS50926">
    <property type="entry name" value="TRAM"/>
    <property type="match status" value="1"/>
</dbReference>
<sequence>MSTKVGVVSLGCDKNRVDTEVMLANLQRGGYEITADAANADVIIVNTCAFLESSRKEAIDTVMEMFHYKDNGSCKKLIVTGCLGQKFGKEIFDGLDEADAVVGTNEYENICDIVAETLAGNRKLYNQGNPCNITFGERVLTTPSHFAYLKLGDGCNNFCSYCLIPYIRGRFRSVPMEQVVEQATKLAAGGVKELILVAQDTTKYGSDLYGEPKLVELLRQLSKIDGIKWLRLLYCYPELTDEKLIREIETNPKIVKYIDIPLQHVNGAMLKAMNRRSTAEGVRILFDRLEKSTPKIQVRSTFICGFPGETEETVQEVAQFLQKYRLRNVGFFAYSREEGTVAAKMPNQVHAAKKKAYVKQLYKVQHSVVAQLLQNDIGKVYECVVDQFSNKEDNFYVYKGRTEFMCPEIDGVVYIYSAKPLNDGDFVNVKMTDVLEYDLIGEVV</sequence>
<evidence type="ECO:0000256" key="5">
    <source>
        <dbReference type="ARBA" id="ARBA00022723"/>
    </source>
</evidence>
<evidence type="ECO:0000313" key="13">
    <source>
        <dbReference type="Proteomes" id="UP000824200"/>
    </source>
</evidence>
<evidence type="ECO:0000256" key="7">
    <source>
        <dbReference type="ARBA" id="ARBA00023014"/>
    </source>
</evidence>
<proteinExistence type="inferred from homology"/>
<feature type="binding site" evidence="8">
    <location>
        <position position="155"/>
    </location>
    <ligand>
        <name>[4Fe-4S] cluster</name>
        <dbReference type="ChEBI" id="CHEBI:49883"/>
        <label>2</label>
        <note>4Fe-4S-S-AdoMet</note>
    </ligand>
</feature>
<dbReference type="EMBL" id="DVHL01000029">
    <property type="protein sequence ID" value="HIR65920.1"/>
    <property type="molecule type" value="Genomic_DNA"/>
</dbReference>
<evidence type="ECO:0000256" key="1">
    <source>
        <dbReference type="ARBA" id="ARBA00022485"/>
    </source>
</evidence>
<dbReference type="NCBIfam" id="TIGR00089">
    <property type="entry name" value="MiaB/RimO family radical SAM methylthiotransferase"/>
    <property type="match status" value="1"/>
</dbReference>
<keyword evidence="6 8" id="KW-0408">Iron</keyword>
<dbReference type="GO" id="GO:0051539">
    <property type="term" value="F:4 iron, 4 sulfur cluster binding"/>
    <property type="evidence" value="ECO:0007669"/>
    <property type="project" value="UniProtKB-UniRule"/>
</dbReference>
<dbReference type="PROSITE" id="PS51449">
    <property type="entry name" value="MTTASE_N"/>
    <property type="match status" value="1"/>
</dbReference>
<evidence type="ECO:0000313" key="12">
    <source>
        <dbReference type="EMBL" id="HIR65920.1"/>
    </source>
</evidence>
<dbReference type="InterPro" id="IPR020612">
    <property type="entry name" value="Methylthiotransferase_CS"/>
</dbReference>
<dbReference type="SFLD" id="SFLDS00029">
    <property type="entry name" value="Radical_SAM"/>
    <property type="match status" value="1"/>
</dbReference>
<feature type="domain" description="TRAM" evidence="9">
    <location>
        <begin position="374"/>
        <end position="444"/>
    </location>
</feature>
<dbReference type="GO" id="GO:0035599">
    <property type="term" value="F:aspartic acid methylthiotransferase activity"/>
    <property type="evidence" value="ECO:0007669"/>
    <property type="project" value="TreeGrafter"/>
</dbReference>
<dbReference type="CDD" id="cd01335">
    <property type="entry name" value="Radical_SAM"/>
    <property type="match status" value="1"/>
</dbReference>
<dbReference type="InterPro" id="IPR005839">
    <property type="entry name" value="Methylthiotransferase"/>
</dbReference>
<keyword evidence="3 8" id="KW-0808">Transferase</keyword>
<feature type="binding site" evidence="8">
    <location>
        <position position="48"/>
    </location>
    <ligand>
        <name>[4Fe-4S] cluster</name>
        <dbReference type="ChEBI" id="CHEBI:49883"/>
        <label>1</label>
    </ligand>
</feature>
<dbReference type="PANTHER" id="PTHR43837:SF1">
    <property type="entry name" value="RIBOSOMAL PROTEIN US12 METHYLTHIOTRANSFERASE RIMO"/>
    <property type="match status" value="1"/>
</dbReference>
<keyword evidence="7 8" id="KW-0411">Iron-sulfur</keyword>
<evidence type="ECO:0000256" key="8">
    <source>
        <dbReference type="HAMAP-Rule" id="MF_01865"/>
    </source>
</evidence>
<evidence type="ECO:0000259" key="11">
    <source>
        <dbReference type="PROSITE" id="PS51918"/>
    </source>
</evidence>
<dbReference type="InterPro" id="IPR005840">
    <property type="entry name" value="Ribosomal_uS12_MeSTrfase_RimO"/>
</dbReference>
<dbReference type="InterPro" id="IPR013848">
    <property type="entry name" value="Methylthiotransferase_N"/>
</dbReference>
<dbReference type="GO" id="GO:0005829">
    <property type="term" value="C:cytosol"/>
    <property type="evidence" value="ECO:0007669"/>
    <property type="project" value="TreeGrafter"/>
</dbReference>
<dbReference type="SUPFAM" id="SSF102114">
    <property type="entry name" value="Radical SAM enzymes"/>
    <property type="match status" value="1"/>
</dbReference>
<keyword evidence="1 8" id="KW-0004">4Fe-4S</keyword>
<keyword evidence="12" id="KW-0689">Ribosomal protein</keyword>
<dbReference type="SFLD" id="SFLDG01061">
    <property type="entry name" value="methylthiotransferase"/>
    <property type="match status" value="1"/>
</dbReference>
<comment type="cofactor">
    <cofactor evidence="8">
        <name>[4Fe-4S] cluster</name>
        <dbReference type="ChEBI" id="CHEBI:49883"/>
    </cofactor>
    <text evidence="8">Binds 2 [4Fe-4S] clusters. One cluster is coordinated with 3 cysteines and an exchangeable S-adenosyl-L-methionine.</text>
</comment>
<comment type="similarity">
    <text evidence="8">Belongs to the methylthiotransferase family. RimO subfamily.</text>
</comment>
<dbReference type="SFLD" id="SFLDG01082">
    <property type="entry name" value="B12-binding_domain_containing"/>
    <property type="match status" value="1"/>
</dbReference>
<organism evidence="12 13">
    <name type="scientific">Candidatus Fimimonas gallinarum</name>
    <dbReference type="NCBI Taxonomy" id="2840821"/>
    <lineage>
        <taxon>Bacteria</taxon>
        <taxon>Pseudomonadati</taxon>
        <taxon>Myxococcota</taxon>
        <taxon>Myxococcia</taxon>
        <taxon>Myxococcales</taxon>
        <taxon>Cystobacterineae</taxon>
        <taxon>Myxococcaceae</taxon>
        <taxon>Myxococcaceae incertae sedis</taxon>
        <taxon>Candidatus Fimimonas</taxon>
    </lineage>
</organism>
<dbReference type="InterPro" id="IPR006638">
    <property type="entry name" value="Elp3/MiaA/NifB-like_rSAM"/>
</dbReference>
<dbReference type="EC" id="2.8.4.4" evidence="8"/>
<dbReference type="Pfam" id="PF00919">
    <property type="entry name" value="UPF0004"/>
    <property type="match status" value="1"/>
</dbReference>
<keyword evidence="4 8" id="KW-0949">S-adenosyl-L-methionine</keyword>
<dbReference type="InterPro" id="IPR058240">
    <property type="entry name" value="rSAM_sf"/>
</dbReference>
<dbReference type="PROSITE" id="PS01278">
    <property type="entry name" value="MTTASE_RADICAL"/>
    <property type="match status" value="1"/>
</dbReference>
<dbReference type="InterPro" id="IPR038135">
    <property type="entry name" value="Methylthiotransferase_N_sf"/>
</dbReference>
<dbReference type="AlphaFoldDB" id="A0A9D1E3U9"/>
<evidence type="ECO:0000256" key="6">
    <source>
        <dbReference type="ARBA" id="ARBA00023004"/>
    </source>
</evidence>
<evidence type="ECO:0000259" key="10">
    <source>
        <dbReference type="PROSITE" id="PS51449"/>
    </source>
</evidence>
<feature type="binding site" evidence="8">
    <location>
        <position position="12"/>
    </location>
    <ligand>
        <name>[4Fe-4S] cluster</name>
        <dbReference type="ChEBI" id="CHEBI:49883"/>
        <label>1</label>
    </ligand>
</feature>
<dbReference type="Gene3D" id="3.80.30.20">
    <property type="entry name" value="tm_1862 like domain"/>
    <property type="match status" value="1"/>
</dbReference>
<feature type="binding site" evidence="8">
    <location>
        <position position="159"/>
    </location>
    <ligand>
        <name>[4Fe-4S] cluster</name>
        <dbReference type="ChEBI" id="CHEBI:49883"/>
        <label>2</label>
        <note>4Fe-4S-S-AdoMet</note>
    </ligand>
</feature>
<dbReference type="InterPro" id="IPR023404">
    <property type="entry name" value="rSAM_horseshoe"/>
</dbReference>
<comment type="caution">
    <text evidence="12">The sequence shown here is derived from an EMBL/GenBank/DDBJ whole genome shotgun (WGS) entry which is preliminary data.</text>
</comment>
<dbReference type="Proteomes" id="UP000824200">
    <property type="component" value="Unassembled WGS sequence"/>
</dbReference>
<dbReference type="Pfam" id="PF18693">
    <property type="entry name" value="TRAM_2"/>
    <property type="match status" value="1"/>
</dbReference>
<dbReference type="InterPro" id="IPR002792">
    <property type="entry name" value="TRAM_dom"/>
</dbReference>
<dbReference type="GO" id="GO:0103039">
    <property type="term" value="F:protein methylthiotransferase activity"/>
    <property type="evidence" value="ECO:0007669"/>
    <property type="project" value="UniProtKB-EC"/>
</dbReference>
<evidence type="ECO:0000256" key="2">
    <source>
        <dbReference type="ARBA" id="ARBA00022490"/>
    </source>
</evidence>
<feature type="domain" description="Radical SAM core" evidence="11">
    <location>
        <begin position="141"/>
        <end position="371"/>
    </location>
</feature>
<comment type="function">
    <text evidence="8">Catalyzes the methylthiolation of an aspartic acid residue of ribosomal protein uS12.</text>
</comment>
<dbReference type="GO" id="GO:0005840">
    <property type="term" value="C:ribosome"/>
    <property type="evidence" value="ECO:0007669"/>
    <property type="project" value="UniProtKB-KW"/>
</dbReference>
<dbReference type="InterPro" id="IPR007197">
    <property type="entry name" value="rSAM"/>
</dbReference>
<evidence type="ECO:0000256" key="4">
    <source>
        <dbReference type="ARBA" id="ARBA00022691"/>
    </source>
</evidence>
<protein>
    <recommendedName>
        <fullName evidence="8">Ribosomal protein uS12 methylthiotransferase RimO</fullName>
        <shortName evidence="8">uS12 MTTase</shortName>
        <shortName evidence="8">uS12 methylthiotransferase</shortName>
        <ecNumber evidence="8">2.8.4.4</ecNumber>
    </recommendedName>
    <alternativeName>
        <fullName evidence="8">Ribosomal protein uS12 (aspartate-C(3))-methylthiotransferase</fullName>
    </alternativeName>
    <alternativeName>
        <fullName evidence="8">Ribosome maturation factor RimO</fullName>
    </alternativeName>
</protein>
<feature type="domain" description="MTTase N-terminal" evidence="10">
    <location>
        <begin position="3"/>
        <end position="119"/>
    </location>
</feature>
<dbReference type="PROSITE" id="PS51918">
    <property type="entry name" value="RADICAL_SAM"/>
    <property type="match status" value="1"/>
</dbReference>
<reference evidence="12" key="2">
    <citation type="journal article" date="2021" name="PeerJ">
        <title>Extensive microbial diversity within the chicken gut microbiome revealed by metagenomics and culture.</title>
        <authorList>
            <person name="Gilroy R."/>
            <person name="Ravi A."/>
            <person name="Getino M."/>
            <person name="Pursley I."/>
            <person name="Horton D.L."/>
            <person name="Alikhan N.F."/>
            <person name="Baker D."/>
            <person name="Gharbi K."/>
            <person name="Hall N."/>
            <person name="Watson M."/>
            <person name="Adriaenssens E.M."/>
            <person name="Foster-Nyarko E."/>
            <person name="Jarju S."/>
            <person name="Secka A."/>
            <person name="Antonio M."/>
            <person name="Oren A."/>
            <person name="Chaudhuri R.R."/>
            <person name="La Ragione R."/>
            <person name="Hildebrand F."/>
            <person name="Pallen M.J."/>
        </authorList>
    </citation>
    <scope>NUCLEOTIDE SEQUENCE</scope>
    <source>
        <strain evidence="12">CHK121-14286</strain>
    </source>
</reference>
<dbReference type="SFLD" id="SFLDF00274">
    <property type="entry name" value="ribosomal_protein_S12_methylth"/>
    <property type="match status" value="1"/>
</dbReference>
<evidence type="ECO:0000259" key="9">
    <source>
        <dbReference type="PROSITE" id="PS50926"/>
    </source>
</evidence>
<accession>A0A9D1E3U9</accession>
<reference evidence="12" key="1">
    <citation type="submission" date="2020-10" db="EMBL/GenBank/DDBJ databases">
        <authorList>
            <person name="Gilroy R."/>
        </authorList>
    </citation>
    <scope>NUCLEOTIDE SEQUENCE</scope>
    <source>
        <strain evidence="12">CHK121-14286</strain>
    </source>
</reference>
<dbReference type="FunFam" id="3.80.30.20:FF:000001">
    <property type="entry name" value="tRNA-2-methylthio-N(6)-dimethylallyladenosine synthase 2"/>
    <property type="match status" value="1"/>
</dbReference>